<evidence type="ECO:0000256" key="4">
    <source>
        <dbReference type="ARBA" id="ARBA00022803"/>
    </source>
</evidence>
<protein>
    <submittedName>
        <fullName evidence="8">C-type cytochrome biogenesis protein CcmI</fullName>
    </submittedName>
</protein>
<feature type="region of interest" description="Disordered" evidence="5">
    <location>
        <begin position="276"/>
        <end position="295"/>
    </location>
</feature>
<dbReference type="Pfam" id="PF23914">
    <property type="entry name" value="TPR_CcmH_CycH"/>
    <property type="match status" value="1"/>
</dbReference>
<evidence type="ECO:0000313" key="9">
    <source>
        <dbReference type="Proteomes" id="UP000551563"/>
    </source>
</evidence>
<dbReference type="InterPro" id="IPR011990">
    <property type="entry name" value="TPR-like_helical_dom_sf"/>
</dbReference>
<dbReference type="InterPro" id="IPR051263">
    <property type="entry name" value="C-type_cytochrome_biogenesis"/>
</dbReference>
<dbReference type="GO" id="GO:0005886">
    <property type="term" value="C:plasma membrane"/>
    <property type="evidence" value="ECO:0007669"/>
    <property type="project" value="TreeGrafter"/>
</dbReference>
<evidence type="ECO:0000256" key="2">
    <source>
        <dbReference type="ARBA" id="ARBA00022737"/>
    </source>
</evidence>
<keyword evidence="6" id="KW-0472">Membrane</keyword>
<name>A0A7V6PEN8_9HYPH</name>
<dbReference type="NCBIfam" id="TIGR03142">
    <property type="entry name" value="cytochro_ccmI"/>
    <property type="match status" value="1"/>
</dbReference>
<accession>A0A7V6PEN8</accession>
<gene>
    <name evidence="8" type="primary">ccmI</name>
    <name evidence="8" type="ORF">GXX48_17815</name>
</gene>
<evidence type="ECO:0000256" key="5">
    <source>
        <dbReference type="SAM" id="MobiDB-lite"/>
    </source>
</evidence>
<comment type="subcellular location">
    <subcellularLocation>
        <location evidence="1">Cell envelope</location>
    </subcellularLocation>
</comment>
<proteinExistence type="predicted"/>
<dbReference type="PANTHER" id="PTHR47870">
    <property type="entry name" value="CYTOCHROME C-TYPE BIOGENESIS PROTEIN CCMH"/>
    <property type="match status" value="1"/>
</dbReference>
<keyword evidence="6" id="KW-1133">Transmembrane helix</keyword>
<dbReference type="Gene3D" id="1.25.40.10">
    <property type="entry name" value="Tetratricopeptide repeat domain"/>
    <property type="match status" value="2"/>
</dbReference>
<comment type="caution">
    <text evidence="8">The sequence shown here is derived from an EMBL/GenBank/DDBJ whole genome shotgun (WGS) entry which is preliminary data.</text>
</comment>
<reference evidence="8 9" key="1">
    <citation type="journal article" date="2020" name="Biotechnol. Biofuels">
        <title>New insights from the biogas microbiome by comprehensive genome-resolved metagenomics of nearly 1600 species originating from multiple anaerobic digesters.</title>
        <authorList>
            <person name="Campanaro S."/>
            <person name="Treu L."/>
            <person name="Rodriguez-R L.M."/>
            <person name="Kovalovszki A."/>
            <person name="Ziels R.M."/>
            <person name="Maus I."/>
            <person name="Zhu X."/>
            <person name="Kougias P.G."/>
            <person name="Basile A."/>
            <person name="Luo G."/>
            <person name="Schluter A."/>
            <person name="Konstantinidis K.T."/>
            <person name="Angelidaki I."/>
        </authorList>
    </citation>
    <scope>NUCLEOTIDE SEQUENCE [LARGE SCALE GENOMIC DNA]</scope>
    <source>
        <strain evidence="8">AS04akNAM_66</strain>
    </source>
</reference>
<dbReference type="PANTHER" id="PTHR47870:SF1">
    <property type="entry name" value="CYTOCHROME C-TYPE BIOGENESIS PROTEIN CCMH"/>
    <property type="match status" value="1"/>
</dbReference>
<feature type="domain" description="Cytochrome c-type biogenesis protein H TPR" evidence="7">
    <location>
        <begin position="147"/>
        <end position="261"/>
    </location>
</feature>
<evidence type="ECO:0000313" key="8">
    <source>
        <dbReference type="EMBL" id="HHV69475.1"/>
    </source>
</evidence>
<dbReference type="EMBL" id="DUMN01000505">
    <property type="protein sequence ID" value="HHV69475.1"/>
    <property type="molecule type" value="Genomic_DNA"/>
</dbReference>
<evidence type="ECO:0000256" key="6">
    <source>
        <dbReference type="SAM" id="Phobius"/>
    </source>
</evidence>
<dbReference type="InterPro" id="IPR017560">
    <property type="entry name" value="Cyt_c_biogenesis_CcmI"/>
</dbReference>
<keyword evidence="4" id="KW-0802">TPR repeat</keyword>
<dbReference type="GO" id="GO:0017004">
    <property type="term" value="P:cytochrome complex assembly"/>
    <property type="evidence" value="ECO:0007669"/>
    <property type="project" value="UniProtKB-KW"/>
</dbReference>
<evidence type="ECO:0000256" key="3">
    <source>
        <dbReference type="ARBA" id="ARBA00022748"/>
    </source>
</evidence>
<dbReference type="GO" id="GO:0030313">
    <property type="term" value="C:cell envelope"/>
    <property type="evidence" value="ECO:0007669"/>
    <property type="project" value="UniProtKB-SubCell"/>
</dbReference>
<evidence type="ECO:0000259" key="7">
    <source>
        <dbReference type="Pfam" id="PF23914"/>
    </source>
</evidence>
<dbReference type="AlphaFoldDB" id="A0A7V6PEN8"/>
<evidence type="ECO:0000256" key="1">
    <source>
        <dbReference type="ARBA" id="ARBA00004196"/>
    </source>
</evidence>
<dbReference type="InterPro" id="IPR056413">
    <property type="entry name" value="TPR_CcmH_CycH"/>
</dbReference>
<organism evidence="8 9">
    <name type="scientific">Brucella intermedia</name>
    <dbReference type="NCBI Taxonomy" id="94625"/>
    <lineage>
        <taxon>Bacteria</taxon>
        <taxon>Pseudomonadati</taxon>
        <taxon>Pseudomonadota</taxon>
        <taxon>Alphaproteobacteria</taxon>
        <taxon>Hyphomicrobiales</taxon>
        <taxon>Brucellaceae</taxon>
        <taxon>Brucella/Ochrobactrum group</taxon>
        <taxon>Brucella</taxon>
    </lineage>
</organism>
<dbReference type="Proteomes" id="UP000551563">
    <property type="component" value="Unassembled WGS sequence"/>
</dbReference>
<keyword evidence="6" id="KW-0812">Transmembrane</keyword>
<keyword evidence="3" id="KW-0201">Cytochrome c-type biogenesis</keyword>
<dbReference type="RefSeq" id="WP_112701546.1">
    <property type="nucleotide sequence ID" value="NZ_JAOXXK010000028.1"/>
</dbReference>
<feature type="transmembrane region" description="Helical" evidence="6">
    <location>
        <begin position="94"/>
        <end position="114"/>
    </location>
</feature>
<keyword evidence="2" id="KW-0677">Repeat</keyword>
<dbReference type="SUPFAM" id="SSF48452">
    <property type="entry name" value="TPR-like"/>
    <property type="match status" value="1"/>
</dbReference>
<sequence length="380" mass="41313">MGFWLIAALLTLAATLVVLLPLTRRKQAFLPAEKNDLEVYRDQLREVEADAARGMIDPQSAEQARIEISRRILNAEKSAREAAEVAGKTTPGRWLAFLAVLAVPLVAWGVYPLFGKPDMPSMPLAERLSASADRGSVDELVARAEAHLAQNPDDVRGWDVLAPIYLRLGRAADAVNAYRSSIRIAGENFPRVLGLGEALATASGGTVTAEAEGFFRKAADLEPNDVRPQFYLAQGEMQDGRMDLAANRLQAFLDKAPADAPWRGQIEQAIARLRDPAAVQQQPKGPTADDVDAASSMSPEDRQAMIEGMVQRLDESLRQNSGDVEGWKRLVRSYMILNRRDAALDALNRGMTALDGESRSNLESFAAGLGLDLKAGNAQK</sequence>